<dbReference type="OrthoDB" id="3009558at2759"/>
<dbReference type="Proteomes" id="UP000037696">
    <property type="component" value="Unassembled WGS sequence"/>
</dbReference>
<comment type="caution">
    <text evidence="1">The sequence shown here is derived from an EMBL/GenBank/DDBJ whole genome shotgun (WGS) entry which is preliminary data.</text>
</comment>
<proteinExistence type="predicted"/>
<evidence type="ECO:0000313" key="1">
    <source>
        <dbReference type="EMBL" id="KOS47756.1"/>
    </source>
</evidence>
<gene>
    <name evidence="1" type="ORF">ACN38_g1269</name>
</gene>
<keyword evidence="2" id="KW-1185">Reference proteome</keyword>
<organism evidence="1 2">
    <name type="scientific">Penicillium nordicum</name>
    <dbReference type="NCBI Taxonomy" id="229535"/>
    <lineage>
        <taxon>Eukaryota</taxon>
        <taxon>Fungi</taxon>
        <taxon>Dikarya</taxon>
        <taxon>Ascomycota</taxon>
        <taxon>Pezizomycotina</taxon>
        <taxon>Eurotiomycetes</taxon>
        <taxon>Eurotiomycetidae</taxon>
        <taxon>Eurotiales</taxon>
        <taxon>Aspergillaceae</taxon>
        <taxon>Penicillium</taxon>
    </lineage>
</organism>
<dbReference type="STRING" id="229535.A0A0M8P900"/>
<name>A0A0M8P900_9EURO</name>
<protein>
    <submittedName>
        <fullName evidence="1">Uncharacterized protein</fullName>
    </submittedName>
</protein>
<evidence type="ECO:0000313" key="2">
    <source>
        <dbReference type="Proteomes" id="UP000037696"/>
    </source>
</evidence>
<dbReference type="EMBL" id="LHQQ01000012">
    <property type="protein sequence ID" value="KOS47756.1"/>
    <property type="molecule type" value="Genomic_DNA"/>
</dbReference>
<accession>A0A0M8P900</accession>
<reference evidence="1 2" key="1">
    <citation type="submission" date="2015-08" db="EMBL/GenBank/DDBJ databases">
        <title>Genome sequencing of Penicillium nordicum.</title>
        <authorList>
            <person name="Nguyen H.D."/>
            <person name="Seifert K.A."/>
        </authorList>
    </citation>
    <scope>NUCLEOTIDE SEQUENCE [LARGE SCALE GENOMIC DNA]</scope>
    <source>
        <strain evidence="1 2">DAOMC 185683</strain>
    </source>
</reference>
<dbReference type="AlphaFoldDB" id="A0A0M8P900"/>
<sequence>MTEWGPYEEALRGRPAFAHRDNIATGSSFMDWDALAFGTALLWRTLRDTDSAPGASGNVFRLGEPQHEGARALLFQNFEVPLTAIEHVHIFNYHPNYGTNLGIQASKSPYKCGPEESLGPNIYTAAATIGRSDCPYDLLAEWSNALM</sequence>